<keyword evidence="8" id="KW-1185">Reference proteome</keyword>
<evidence type="ECO:0000256" key="1">
    <source>
        <dbReference type="ARBA" id="ARBA00000799"/>
    </source>
</evidence>
<evidence type="ECO:0000259" key="6">
    <source>
        <dbReference type="Pfam" id="PF00425"/>
    </source>
</evidence>
<dbReference type="Proteomes" id="UP000632339">
    <property type="component" value="Unassembled WGS sequence"/>
</dbReference>
<dbReference type="NCBIfam" id="TIGR00543">
    <property type="entry name" value="isochor_syn"/>
    <property type="match status" value="1"/>
</dbReference>
<evidence type="ECO:0000256" key="4">
    <source>
        <dbReference type="ARBA" id="ARBA00023235"/>
    </source>
</evidence>
<accession>A0ABQ2ID21</accession>
<dbReference type="SUPFAM" id="SSF56322">
    <property type="entry name" value="ADC synthase"/>
    <property type="match status" value="1"/>
</dbReference>
<sequence length="467" mass="52963">MESKVADLLKAFKSEMQALSCRSESDQIMWPFIQSTEVAIENHSPGAVLSWFRRQDSEKKVFWADRERNLEIAGVNFAHKIQGDSLDELNAAINLISRVTGTPGTPGYLGGICFNTEEPFDDLWIDYHRFTFVLPMFELRTCNSGFLWLRVNTFIRDRSELESAVGNVEREFSKLNFEPSDTPLAFSFSLASRTDEPIKEKWVTLIEAATHEIKSGGDLKKIVLARKTQFDLVQSGGRVSPIDLLVYFAESDTSGFTYYIQLSEKDAFFGKSPERLYKRTGDGIFCEALAGTTRIGRSAEEELLLKNELFLSDKDSMEHSFVVNFVQDVLSRLCTDFKSSQLRDIKRHFNVQHLLQQFSGTLRPELTDYDIITSFSPTPAVGGVPTVMALNRIDDAEAFRRGWYAGAFGMLSQEETEFCVSLRCALYKDHALHVFTGVGIVADSDPVCEWEEMENKMSHFIQYSLCN</sequence>
<dbReference type="InterPro" id="IPR004561">
    <property type="entry name" value="IsoChor_synthase"/>
</dbReference>
<reference evidence="8" key="1">
    <citation type="journal article" date="2019" name="Int. J. Syst. Evol. Microbiol.">
        <title>The Global Catalogue of Microorganisms (GCM) 10K type strain sequencing project: providing services to taxonomists for standard genome sequencing and annotation.</title>
        <authorList>
            <consortium name="The Broad Institute Genomics Platform"/>
            <consortium name="The Broad Institute Genome Sequencing Center for Infectious Disease"/>
            <person name="Wu L."/>
            <person name="Ma J."/>
        </authorList>
    </citation>
    <scope>NUCLEOTIDE SEQUENCE [LARGE SCALE GENOMIC DNA]</scope>
    <source>
        <strain evidence="8">CGMCC 1.6375</strain>
    </source>
</reference>
<comment type="similarity">
    <text evidence="2">Belongs to the isochorismate synthase family.</text>
</comment>
<keyword evidence="4" id="KW-0413">Isomerase</keyword>
<comment type="catalytic activity">
    <reaction evidence="1">
        <text>chorismate = isochorismate</text>
        <dbReference type="Rhea" id="RHEA:18985"/>
        <dbReference type="ChEBI" id="CHEBI:29748"/>
        <dbReference type="ChEBI" id="CHEBI:29780"/>
        <dbReference type="EC" id="5.4.4.2"/>
    </reaction>
</comment>
<evidence type="ECO:0000313" key="8">
    <source>
        <dbReference type="Proteomes" id="UP000632339"/>
    </source>
</evidence>
<dbReference type="Gene3D" id="3.60.120.10">
    <property type="entry name" value="Anthranilate synthase"/>
    <property type="match status" value="1"/>
</dbReference>
<organism evidence="7 8">
    <name type="scientific">Dyadobacter beijingensis</name>
    <dbReference type="NCBI Taxonomy" id="365489"/>
    <lineage>
        <taxon>Bacteria</taxon>
        <taxon>Pseudomonadati</taxon>
        <taxon>Bacteroidota</taxon>
        <taxon>Cytophagia</taxon>
        <taxon>Cytophagales</taxon>
        <taxon>Spirosomataceae</taxon>
        <taxon>Dyadobacter</taxon>
    </lineage>
</organism>
<proteinExistence type="inferred from homology"/>
<evidence type="ECO:0000313" key="7">
    <source>
        <dbReference type="EMBL" id="GGN06698.1"/>
    </source>
</evidence>
<dbReference type="RefSeq" id="WP_019945733.1">
    <property type="nucleotide sequence ID" value="NZ_BMLI01000002.1"/>
</dbReference>
<dbReference type="PANTHER" id="PTHR42839">
    <property type="entry name" value="ISOCHORISMATE SYNTHASE ENTC"/>
    <property type="match status" value="1"/>
</dbReference>
<dbReference type="EC" id="5.4.4.2" evidence="3"/>
<feature type="domain" description="Chorismate-utilising enzyme C-terminal" evidence="6">
    <location>
        <begin position="199"/>
        <end position="456"/>
    </location>
</feature>
<protein>
    <recommendedName>
        <fullName evidence="3">isochorismate synthase</fullName>
        <ecNumber evidence="3">5.4.4.2</ecNumber>
    </recommendedName>
    <alternativeName>
        <fullName evidence="5">Isochorismate mutase</fullName>
    </alternativeName>
</protein>
<gene>
    <name evidence="7" type="ORF">GCM10010967_47480</name>
</gene>
<dbReference type="PANTHER" id="PTHR42839:SF2">
    <property type="entry name" value="ISOCHORISMATE SYNTHASE ENTC"/>
    <property type="match status" value="1"/>
</dbReference>
<dbReference type="InterPro" id="IPR015890">
    <property type="entry name" value="Chorismate_C"/>
</dbReference>
<evidence type="ECO:0000256" key="3">
    <source>
        <dbReference type="ARBA" id="ARBA00012824"/>
    </source>
</evidence>
<comment type="caution">
    <text evidence="7">The sequence shown here is derived from an EMBL/GenBank/DDBJ whole genome shotgun (WGS) entry which is preliminary data.</text>
</comment>
<dbReference type="EMBL" id="BMLI01000002">
    <property type="protein sequence ID" value="GGN06698.1"/>
    <property type="molecule type" value="Genomic_DNA"/>
</dbReference>
<name>A0ABQ2ID21_9BACT</name>
<dbReference type="Pfam" id="PF00425">
    <property type="entry name" value="Chorismate_bind"/>
    <property type="match status" value="1"/>
</dbReference>
<dbReference type="InterPro" id="IPR005801">
    <property type="entry name" value="ADC_synthase"/>
</dbReference>
<evidence type="ECO:0000256" key="5">
    <source>
        <dbReference type="ARBA" id="ARBA00041564"/>
    </source>
</evidence>
<evidence type="ECO:0000256" key="2">
    <source>
        <dbReference type="ARBA" id="ARBA00005297"/>
    </source>
</evidence>